<dbReference type="SUPFAM" id="SSF56524">
    <property type="entry name" value="Oxidoreductase molybdopterin-binding domain"/>
    <property type="match status" value="1"/>
</dbReference>
<feature type="region of interest" description="Disordered" evidence="1">
    <location>
        <begin position="474"/>
        <end position="502"/>
    </location>
</feature>
<evidence type="ECO:0000256" key="2">
    <source>
        <dbReference type="SAM" id="Phobius"/>
    </source>
</evidence>
<dbReference type="Gene3D" id="2.60.40.650">
    <property type="match status" value="1"/>
</dbReference>
<proteinExistence type="predicted"/>
<name>A0ABV7Y9U6_9ACTN</name>
<accession>A0ABV7Y9U6</accession>
<keyword evidence="2" id="KW-0472">Membrane</keyword>
<reference evidence="5" key="1">
    <citation type="journal article" date="2019" name="Int. J. Syst. Evol. Microbiol.">
        <title>The Global Catalogue of Microorganisms (GCM) 10K type strain sequencing project: providing services to taxonomists for standard genome sequencing and annotation.</title>
        <authorList>
            <consortium name="The Broad Institute Genomics Platform"/>
            <consortium name="The Broad Institute Genome Sequencing Center for Infectious Disease"/>
            <person name="Wu L."/>
            <person name="Ma J."/>
        </authorList>
    </citation>
    <scope>NUCLEOTIDE SEQUENCE [LARGE SCALE GENOMIC DNA]</scope>
    <source>
        <strain evidence="5">CGMCC 4.7241</strain>
    </source>
</reference>
<gene>
    <name evidence="4" type="ORF">ACFOUW_08310</name>
</gene>
<feature type="transmembrane region" description="Helical" evidence="2">
    <location>
        <begin position="123"/>
        <end position="142"/>
    </location>
</feature>
<keyword evidence="5" id="KW-1185">Reference proteome</keyword>
<comment type="caution">
    <text evidence="4">The sequence shown here is derived from an EMBL/GenBank/DDBJ whole genome shotgun (WGS) entry which is preliminary data.</text>
</comment>
<dbReference type="SUPFAM" id="SSF81296">
    <property type="entry name" value="E set domains"/>
    <property type="match status" value="1"/>
</dbReference>
<dbReference type="PANTHER" id="PTHR19372">
    <property type="entry name" value="SULFITE REDUCTASE"/>
    <property type="match status" value="1"/>
</dbReference>
<evidence type="ECO:0000259" key="3">
    <source>
        <dbReference type="Pfam" id="PF00174"/>
    </source>
</evidence>
<dbReference type="Pfam" id="PF00174">
    <property type="entry name" value="Oxidored_molyb"/>
    <property type="match status" value="1"/>
</dbReference>
<dbReference type="RefSeq" id="WP_307782335.1">
    <property type="nucleotide sequence ID" value="NZ_JAFBCM010000001.1"/>
</dbReference>
<dbReference type="Pfam" id="PF17957">
    <property type="entry name" value="Big_7"/>
    <property type="match status" value="1"/>
</dbReference>
<dbReference type="InterPro" id="IPR036374">
    <property type="entry name" value="OxRdtase_Mopterin-bd_sf"/>
</dbReference>
<evidence type="ECO:0000313" key="5">
    <source>
        <dbReference type="Proteomes" id="UP001595699"/>
    </source>
</evidence>
<dbReference type="Gene3D" id="3.90.420.10">
    <property type="entry name" value="Oxidoreductase, molybdopterin-binding domain"/>
    <property type="match status" value="1"/>
</dbReference>
<sequence>MTPTLPRSALAGVLAAGAGLGAAELVAGLFSVRETPVEAVGAAFIDLVPPWMKDLAIQLFGTNDKLFLVILIVVLLGALSVAAGIIAAFRRGLGLVLLVVLAAVATLAAATRPGAGVTNALPSLAAGLVAVVLLPFLLDRFVPKRESDNGRRELLLNAGAVALGSLLAAGAGRLWLGRRLGLEDARSALNLPSPPTPQPPAIAELGLKGLSTWQTPNDTFYRIDTALSVPLVDPNEWRLKVHGMVEKPIELSLADLLKRPVVHSWATLACVSNEVGGDLIGNAQWSGVRIAEVLREAGPLAGADAVKSTSVDGWTCGTPLSVLTDARDSLLAFAMNGAPLPLEHGFPVRMVVPGLYGYVSATKWVVDIEVTRFDRFDAYWTPRGWDEQAPIKTQSRIDVPRSNATVPAGDVVVAGVAWAQHRGIDKVEVRVDEGPWQAARLAGEPTVDSWRQWTWQWTGATAGSYKLQVRATDAEGDTQTDQLAPPAPNGASGWHTVSVKVN</sequence>
<dbReference type="EMBL" id="JBHRZH010000006">
    <property type="protein sequence ID" value="MFC3760839.1"/>
    <property type="molecule type" value="Genomic_DNA"/>
</dbReference>
<keyword evidence="2" id="KW-0812">Transmembrane</keyword>
<feature type="transmembrane region" description="Helical" evidence="2">
    <location>
        <begin position="66"/>
        <end position="86"/>
    </location>
</feature>
<dbReference type="InterPro" id="IPR000572">
    <property type="entry name" value="OxRdtase_Mopterin-bd_dom"/>
</dbReference>
<protein>
    <submittedName>
        <fullName evidence="4">Molybdopterin-dependent oxidoreductase</fullName>
    </submittedName>
</protein>
<evidence type="ECO:0000256" key="1">
    <source>
        <dbReference type="SAM" id="MobiDB-lite"/>
    </source>
</evidence>
<feature type="domain" description="Oxidoreductase molybdopterin-binding" evidence="3">
    <location>
        <begin position="227"/>
        <end position="380"/>
    </location>
</feature>
<evidence type="ECO:0000313" key="4">
    <source>
        <dbReference type="EMBL" id="MFC3760839.1"/>
    </source>
</evidence>
<feature type="transmembrane region" description="Helical" evidence="2">
    <location>
        <begin position="93"/>
        <end position="111"/>
    </location>
</feature>
<dbReference type="InterPro" id="IPR014756">
    <property type="entry name" value="Ig_E-set"/>
</dbReference>
<dbReference type="PANTHER" id="PTHR19372:SF7">
    <property type="entry name" value="SULFITE OXIDASE, MITOCHONDRIAL"/>
    <property type="match status" value="1"/>
</dbReference>
<dbReference type="Proteomes" id="UP001595699">
    <property type="component" value="Unassembled WGS sequence"/>
</dbReference>
<organism evidence="4 5">
    <name type="scientific">Tenggerimyces flavus</name>
    <dbReference type="NCBI Taxonomy" id="1708749"/>
    <lineage>
        <taxon>Bacteria</taxon>
        <taxon>Bacillati</taxon>
        <taxon>Actinomycetota</taxon>
        <taxon>Actinomycetes</taxon>
        <taxon>Propionibacteriales</taxon>
        <taxon>Nocardioidaceae</taxon>
        <taxon>Tenggerimyces</taxon>
    </lineage>
</organism>
<keyword evidence="2" id="KW-1133">Transmembrane helix</keyword>
<feature type="transmembrane region" description="Helical" evidence="2">
    <location>
        <begin position="154"/>
        <end position="176"/>
    </location>
</feature>